<reference evidence="1 2" key="1">
    <citation type="submission" date="2016-12" db="EMBL/GenBank/DDBJ databases">
        <title>The new phylogeny of genus Mycobacterium.</title>
        <authorList>
            <person name="Tortoli E."/>
            <person name="Trovato A."/>
            <person name="Cirillo D.M."/>
        </authorList>
    </citation>
    <scope>NUCLEOTIDE SEQUENCE [LARGE SCALE GENOMIC DNA]</scope>
    <source>
        <strain evidence="1 2">CCUG 66554</strain>
    </source>
</reference>
<evidence type="ECO:0000313" key="1">
    <source>
        <dbReference type="EMBL" id="ORB60414.1"/>
    </source>
</evidence>
<name>A0A1X0JCC8_9MYCO</name>
<dbReference type="EMBL" id="MVII01000002">
    <property type="protein sequence ID" value="ORB60414.1"/>
    <property type="molecule type" value="Genomic_DNA"/>
</dbReference>
<protein>
    <recommendedName>
        <fullName evidence="3">DUF3616 domain-containing protein</fullName>
    </recommendedName>
</protein>
<dbReference type="Proteomes" id="UP000192434">
    <property type="component" value="Unassembled WGS sequence"/>
</dbReference>
<proteinExistence type="predicted"/>
<dbReference type="AlphaFoldDB" id="A0A1X0JCC8"/>
<dbReference type="OrthoDB" id="4578170at2"/>
<comment type="caution">
    <text evidence="1">The sequence shown here is derived from an EMBL/GenBank/DDBJ whole genome shotgun (WGS) entry which is preliminary data.</text>
</comment>
<accession>A0A1X0JCC8</accession>
<sequence>MESWTTTAANAFRSLRNAAKHVGWRKKVKPVAFREQNGKTPFNASGVVPVAPGRFVFVDNNDSSALFELSLDADGAQSTQIRRRTLTGIERGSVGDLESLTRVDVDGDIYLIAASSLCATKTGVNDGLLRIRYASDGVLPTEAMRGFRASLLEIVPSLRISGGREPDSEGLNIEGLTWDPAAGALLFGLRSPGMPGQISLIRVPLDAGTAPWVTSSLAAASTVHIRVPGSKAAQGIRDICRDEQTGDFLVLLGRSTSGGDAPFQLCLWDGGDEEVRLLDVGFHRSMKPEGITIFGAGDDRKVLIVDDRGGYAVLDYTHTVRVADQ</sequence>
<organism evidence="1 2">
    <name type="scientific">Mycobacteroides saopaulense</name>
    <dbReference type="NCBI Taxonomy" id="1578165"/>
    <lineage>
        <taxon>Bacteria</taxon>
        <taxon>Bacillati</taxon>
        <taxon>Actinomycetota</taxon>
        <taxon>Actinomycetes</taxon>
        <taxon>Mycobacteriales</taxon>
        <taxon>Mycobacteriaceae</taxon>
        <taxon>Mycobacteroides</taxon>
    </lineage>
</organism>
<evidence type="ECO:0008006" key="3">
    <source>
        <dbReference type="Google" id="ProtNLM"/>
    </source>
</evidence>
<dbReference type="SUPFAM" id="SSF101898">
    <property type="entry name" value="NHL repeat"/>
    <property type="match status" value="1"/>
</dbReference>
<dbReference type="RefSeq" id="WP_083013458.1">
    <property type="nucleotide sequence ID" value="NZ_CP010271.1"/>
</dbReference>
<dbReference type="STRING" id="1578165.BKG68_01850"/>
<gene>
    <name evidence="1" type="ORF">BST43_02390</name>
</gene>
<evidence type="ECO:0000313" key="2">
    <source>
        <dbReference type="Proteomes" id="UP000192434"/>
    </source>
</evidence>